<comment type="caution">
    <text evidence="1">The sequence shown here is derived from an EMBL/GenBank/DDBJ whole genome shotgun (WGS) entry which is preliminary data.</text>
</comment>
<proteinExistence type="predicted"/>
<reference evidence="1" key="1">
    <citation type="submission" date="2020-08" db="EMBL/GenBank/DDBJ databases">
        <title>Multicomponent nature underlies the extraordinary mechanical properties of spider dragline silk.</title>
        <authorList>
            <person name="Kono N."/>
            <person name="Nakamura H."/>
            <person name="Mori M."/>
            <person name="Yoshida Y."/>
            <person name="Ohtoshi R."/>
            <person name="Malay A.D."/>
            <person name="Moran D.A.P."/>
            <person name="Tomita M."/>
            <person name="Numata K."/>
            <person name="Arakawa K."/>
        </authorList>
    </citation>
    <scope>NUCLEOTIDE SEQUENCE</scope>
</reference>
<evidence type="ECO:0000313" key="2">
    <source>
        <dbReference type="Proteomes" id="UP000886998"/>
    </source>
</evidence>
<gene>
    <name evidence="1" type="ORF">TNIN_5791</name>
</gene>
<dbReference type="AlphaFoldDB" id="A0A8X7BTN3"/>
<organism evidence="1 2">
    <name type="scientific">Trichonephila inaurata madagascariensis</name>
    <dbReference type="NCBI Taxonomy" id="2747483"/>
    <lineage>
        <taxon>Eukaryota</taxon>
        <taxon>Metazoa</taxon>
        <taxon>Ecdysozoa</taxon>
        <taxon>Arthropoda</taxon>
        <taxon>Chelicerata</taxon>
        <taxon>Arachnida</taxon>
        <taxon>Araneae</taxon>
        <taxon>Araneomorphae</taxon>
        <taxon>Entelegynae</taxon>
        <taxon>Araneoidea</taxon>
        <taxon>Nephilidae</taxon>
        <taxon>Trichonephila</taxon>
        <taxon>Trichonephila inaurata</taxon>
    </lineage>
</organism>
<dbReference type="EMBL" id="BMAV01004255">
    <property type="protein sequence ID" value="GFY44476.1"/>
    <property type="molecule type" value="Genomic_DNA"/>
</dbReference>
<feature type="non-terminal residue" evidence="1">
    <location>
        <position position="1"/>
    </location>
</feature>
<evidence type="ECO:0000313" key="1">
    <source>
        <dbReference type="EMBL" id="GFY44476.1"/>
    </source>
</evidence>
<protein>
    <submittedName>
        <fullName evidence="1">Uncharacterized protein</fullName>
    </submittedName>
</protein>
<dbReference type="Proteomes" id="UP000886998">
    <property type="component" value="Unassembled WGS sequence"/>
</dbReference>
<name>A0A8X7BTN3_9ARAC</name>
<keyword evidence="2" id="KW-1185">Reference proteome</keyword>
<sequence>VDGPLLTHPCSKRLRPPHGRNPIPPYLRSSRKVKAEIEAGPSLTVPAGPEGGGEILFHTNSHSSITYWSTWFLDGVRTRICHGLENRCHHLLFLSAWTMSKLEKSLESIPSPQT</sequence>
<accession>A0A8X7BTN3</accession>